<dbReference type="GO" id="GO:0016020">
    <property type="term" value="C:membrane"/>
    <property type="evidence" value="ECO:0007669"/>
    <property type="project" value="UniProtKB-SubCell"/>
</dbReference>
<keyword evidence="5 8" id="KW-0812">Transmembrane</keyword>
<evidence type="ECO:0000256" key="1">
    <source>
        <dbReference type="ARBA" id="ARBA00004167"/>
    </source>
</evidence>
<keyword evidence="6 8" id="KW-1133">Transmembrane helix</keyword>
<evidence type="ECO:0000313" key="11">
    <source>
        <dbReference type="Proteomes" id="UP000708208"/>
    </source>
</evidence>
<proteinExistence type="inferred from homology"/>
<reference evidence="10" key="1">
    <citation type="submission" date="2021-06" db="EMBL/GenBank/DDBJ databases">
        <authorList>
            <person name="Hodson N. C."/>
            <person name="Mongue J. A."/>
            <person name="Jaron S. K."/>
        </authorList>
    </citation>
    <scope>NUCLEOTIDE SEQUENCE</scope>
</reference>
<name>A0A8J2M7U7_9HEXA</name>
<dbReference type="Pfam" id="PF01697">
    <property type="entry name" value="Glyco_transf_92"/>
    <property type="match status" value="1"/>
</dbReference>
<comment type="subcellular location">
    <subcellularLocation>
        <location evidence="1">Membrane</location>
        <topology evidence="1">Single-pass membrane protein</topology>
    </subcellularLocation>
</comment>
<dbReference type="PANTHER" id="PTHR21461:SF40">
    <property type="entry name" value="GLYCOSYLTRANSFERASE FAMILY 92 PROTEIN"/>
    <property type="match status" value="1"/>
</dbReference>
<dbReference type="AlphaFoldDB" id="A0A8J2M7U7"/>
<evidence type="ECO:0000313" key="10">
    <source>
        <dbReference type="EMBL" id="CAG7833525.1"/>
    </source>
</evidence>
<keyword evidence="7 8" id="KW-0472">Membrane</keyword>
<feature type="compositionally biased region" description="Polar residues" evidence="9">
    <location>
        <begin position="91"/>
        <end position="105"/>
    </location>
</feature>
<keyword evidence="11" id="KW-1185">Reference proteome</keyword>
<sequence length="515" mass="59509">MGSTKKKMTSTNRRLRDRSRLSFFFVIFFFGLFSVIIIMENFMPDTDKNSLKDDNEDGEEPYTNSDISYEETLDQEGLLPSGNTDPKAKGSKNSSNNGHTASTQKPRIIPIQPDWQPVTGTKEKFYVYSAYYNHLFDHVKIIGATRTKTQQRVKCRFYDNDTRVYHTVDGTVRTIRENWNLKYSACFIICYSGDKKRRPRYVSILPSTASTTTPASNILRIQYASEKSDRLVDFSVCVKPIHFNYDNLLPLLEWIEFHRLMGVEHFTFYNSTIGPKVSCLIEHYGEEIIEILPWTLPFVSQKEIRTEGLFVALNDCVYRHRGASKYLILVDFDEMIVPRKTHNYTQLIDQLDTLSNKKKIGAYSIQNAFFYLQWPDDQKGFTIPGNPLAEQVTKHLLSLRKTRRRARLHPHKQRSKYICDPEKVVEAGNHFVWEMATGYYTLSVPPHLAALHHYRVCEFGGDQCTKNPSVIDKSSHIFAQALAIRVAEKLQQLSTKCHIDISQLFYSKPSSRSVV</sequence>
<dbReference type="GO" id="GO:0005737">
    <property type="term" value="C:cytoplasm"/>
    <property type="evidence" value="ECO:0007669"/>
    <property type="project" value="TreeGrafter"/>
</dbReference>
<evidence type="ECO:0000256" key="2">
    <source>
        <dbReference type="ARBA" id="ARBA00007647"/>
    </source>
</evidence>
<keyword evidence="3 8" id="KW-0328">Glycosyltransferase</keyword>
<evidence type="ECO:0000256" key="8">
    <source>
        <dbReference type="RuleBase" id="RU366017"/>
    </source>
</evidence>
<evidence type="ECO:0000256" key="3">
    <source>
        <dbReference type="ARBA" id="ARBA00022676"/>
    </source>
</evidence>
<gene>
    <name evidence="10" type="ORF">AFUS01_LOCUS43137</name>
</gene>
<keyword evidence="4 8" id="KW-0808">Transferase</keyword>
<dbReference type="PANTHER" id="PTHR21461">
    <property type="entry name" value="GLYCOSYLTRANSFERASE FAMILY 92 PROTEIN"/>
    <property type="match status" value="1"/>
</dbReference>
<dbReference type="GO" id="GO:0016757">
    <property type="term" value="F:glycosyltransferase activity"/>
    <property type="evidence" value="ECO:0007669"/>
    <property type="project" value="UniProtKB-UniRule"/>
</dbReference>
<accession>A0A8J2M7U7</accession>
<evidence type="ECO:0000256" key="5">
    <source>
        <dbReference type="ARBA" id="ARBA00022692"/>
    </source>
</evidence>
<evidence type="ECO:0000256" key="7">
    <source>
        <dbReference type="ARBA" id="ARBA00023136"/>
    </source>
</evidence>
<evidence type="ECO:0000256" key="9">
    <source>
        <dbReference type="SAM" id="MobiDB-lite"/>
    </source>
</evidence>
<organism evidence="10 11">
    <name type="scientific">Allacma fusca</name>
    <dbReference type="NCBI Taxonomy" id="39272"/>
    <lineage>
        <taxon>Eukaryota</taxon>
        <taxon>Metazoa</taxon>
        <taxon>Ecdysozoa</taxon>
        <taxon>Arthropoda</taxon>
        <taxon>Hexapoda</taxon>
        <taxon>Collembola</taxon>
        <taxon>Symphypleona</taxon>
        <taxon>Sminthuridae</taxon>
        <taxon>Allacma</taxon>
    </lineage>
</organism>
<feature type="region of interest" description="Disordered" evidence="9">
    <location>
        <begin position="49"/>
        <end position="113"/>
    </location>
</feature>
<evidence type="ECO:0000256" key="4">
    <source>
        <dbReference type="ARBA" id="ARBA00022679"/>
    </source>
</evidence>
<feature type="transmembrane region" description="Helical" evidence="8">
    <location>
        <begin position="21"/>
        <end position="39"/>
    </location>
</feature>
<evidence type="ECO:0000256" key="6">
    <source>
        <dbReference type="ARBA" id="ARBA00022989"/>
    </source>
</evidence>
<dbReference type="InterPro" id="IPR008166">
    <property type="entry name" value="Glyco_transf_92"/>
</dbReference>
<dbReference type="OrthoDB" id="2526284at2759"/>
<dbReference type="EC" id="2.4.1.-" evidence="8"/>
<dbReference type="EMBL" id="CAJVCH010569914">
    <property type="protein sequence ID" value="CAG7833525.1"/>
    <property type="molecule type" value="Genomic_DNA"/>
</dbReference>
<comment type="similarity">
    <text evidence="2 8">Belongs to the glycosyltransferase 92 family.</text>
</comment>
<dbReference type="Proteomes" id="UP000708208">
    <property type="component" value="Unassembled WGS sequence"/>
</dbReference>
<comment type="caution">
    <text evidence="10">The sequence shown here is derived from an EMBL/GenBank/DDBJ whole genome shotgun (WGS) entry which is preliminary data.</text>
</comment>
<protein>
    <recommendedName>
        <fullName evidence="8">Glycosyltransferase family 92 protein</fullName>
        <ecNumber evidence="8">2.4.1.-</ecNumber>
    </recommendedName>
</protein>